<dbReference type="Proteomes" id="UP000323454">
    <property type="component" value="Unassembled WGS sequence"/>
</dbReference>
<reference evidence="1 2" key="2">
    <citation type="submission" date="2019-09" db="EMBL/GenBank/DDBJ databases">
        <authorList>
            <person name="Jin C."/>
        </authorList>
    </citation>
    <scope>NUCLEOTIDE SEQUENCE [LARGE SCALE GENOMIC DNA]</scope>
    <source>
        <strain evidence="1 2">AN110305</strain>
    </source>
</reference>
<organism evidence="1 2">
    <name type="scientific">Solihabitans fulvus</name>
    <dbReference type="NCBI Taxonomy" id="1892852"/>
    <lineage>
        <taxon>Bacteria</taxon>
        <taxon>Bacillati</taxon>
        <taxon>Actinomycetota</taxon>
        <taxon>Actinomycetes</taxon>
        <taxon>Pseudonocardiales</taxon>
        <taxon>Pseudonocardiaceae</taxon>
        <taxon>Solihabitans</taxon>
    </lineage>
</organism>
<dbReference type="AlphaFoldDB" id="A0A5B2XTC8"/>
<sequence>METVTYYGLLYGDRPPDNPSGLLRRRVVDGGAPVDEVLSRNLTWEPSDFLYRYHMLGHNDTDYVELTEEQADAFVAKVTRQAKDSR</sequence>
<evidence type="ECO:0000313" key="2">
    <source>
        <dbReference type="Proteomes" id="UP000323454"/>
    </source>
</evidence>
<evidence type="ECO:0000313" key="1">
    <source>
        <dbReference type="EMBL" id="KAA2267168.1"/>
    </source>
</evidence>
<dbReference type="OrthoDB" id="3699633at2"/>
<dbReference type="RefSeq" id="WP_149847478.1">
    <property type="nucleotide sequence ID" value="NZ_VUOB01000001.1"/>
</dbReference>
<accession>A0A5B2XTC8</accession>
<proteinExistence type="predicted"/>
<name>A0A5B2XTC8_9PSEU</name>
<protein>
    <submittedName>
        <fullName evidence="1">Uncharacterized protein</fullName>
    </submittedName>
</protein>
<dbReference type="EMBL" id="VUOB01000001">
    <property type="protein sequence ID" value="KAA2267168.1"/>
    <property type="molecule type" value="Genomic_DNA"/>
</dbReference>
<comment type="caution">
    <text evidence="1">The sequence shown here is derived from an EMBL/GenBank/DDBJ whole genome shotgun (WGS) entry which is preliminary data.</text>
</comment>
<reference evidence="1 2" key="1">
    <citation type="submission" date="2019-09" db="EMBL/GenBank/DDBJ databases">
        <title>Goodfellowia gen. nov., a new genus of the Pseudonocardineae related to Actinoalloteichus, containing Goodfellowia coeruleoviolacea gen. nov., comb. nov. gen. nov., comb. nov.</title>
        <authorList>
            <person name="Labeda D."/>
        </authorList>
    </citation>
    <scope>NUCLEOTIDE SEQUENCE [LARGE SCALE GENOMIC DNA]</scope>
    <source>
        <strain evidence="1 2">AN110305</strain>
    </source>
</reference>
<gene>
    <name evidence="1" type="ORF">F0L68_01170</name>
</gene>
<keyword evidence="2" id="KW-1185">Reference proteome</keyword>